<evidence type="ECO:0000313" key="1">
    <source>
        <dbReference type="EMBL" id="CAG8850175.1"/>
    </source>
</evidence>
<feature type="non-terminal residue" evidence="1">
    <location>
        <position position="88"/>
    </location>
</feature>
<dbReference type="Proteomes" id="UP000789901">
    <property type="component" value="Unassembled WGS sequence"/>
</dbReference>
<accession>A0ABN7XB19</accession>
<comment type="caution">
    <text evidence="1">The sequence shown here is derived from an EMBL/GenBank/DDBJ whole genome shotgun (WGS) entry which is preliminary data.</text>
</comment>
<proteinExistence type="predicted"/>
<organism evidence="1 2">
    <name type="scientific">Gigaspora margarita</name>
    <dbReference type="NCBI Taxonomy" id="4874"/>
    <lineage>
        <taxon>Eukaryota</taxon>
        <taxon>Fungi</taxon>
        <taxon>Fungi incertae sedis</taxon>
        <taxon>Mucoromycota</taxon>
        <taxon>Glomeromycotina</taxon>
        <taxon>Glomeromycetes</taxon>
        <taxon>Diversisporales</taxon>
        <taxon>Gigasporaceae</taxon>
        <taxon>Gigaspora</taxon>
    </lineage>
</organism>
<keyword evidence="2" id="KW-1185">Reference proteome</keyword>
<feature type="non-terminal residue" evidence="1">
    <location>
        <position position="1"/>
    </location>
</feature>
<sequence length="88" mass="9722">EELADREPFEDIFQQITPGTLYFQYASTLIHNPLSALPYFGVNLSTLNLTFNSSLPTSKPTAKPLVKALTMATNNKILKYLKANTTGS</sequence>
<evidence type="ECO:0000313" key="2">
    <source>
        <dbReference type="Proteomes" id="UP000789901"/>
    </source>
</evidence>
<protein>
    <submittedName>
        <fullName evidence="1">35540_t:CDS:1</fullName>
    </submittedName>
</protein>
<reference evidence="1 2" key="1">
    <citation type="submission" date="2021-06" db="EMBL/GenBank/DDBJ databases">
        <authorList>
            <person name="Kallberg Y."/>
            <person name="Tangrot J."/>
            <person name="Rosling A."/>
        </authorList>
    </citation>
    <scope>NUCLEOTIDE SEQUENCE [LARGE SCALE GENOMIC DNA]</scope>
    <source>
        <strain evidence="1 2">120-4 pot B 10/14</strain>
    </source>
</reference>
<name>A0ABN7XB19_GIGMA</name>
<gene>
    <name evidence="1" type="ORF">GMARGA_LOCUS40085</name>
</gene>
<dbReference type="EMBL" id="CAJVQB010099818">
    <property type="protein sequence ID" value="CAG8850175.1"/>
    <property type="molecule type" value="Genomic_DNA"/>
</dbReference>